<feature type="transmembrane region" description="Helical" evidence="7">
    <location>
        <begin position="356"/>
        <end position="379"/>
    </location>
</feature>
<evidence type="ECO:0000259" key="8">
    <source>
        <dbReference type="PROSITE" id="PS50850"/>
    </source>
</evidence>
<evidence type="ECO:0000313" key="9">
    <source>
        <dbReference type="EMBL" id="GAA4537682.1"/>
    </source>
</evidence>
<comment type="subcellular location">
    <subcellularLocation>
        <location evidence="1">Cell membrane</location>
        <topology evidence="1">Multi-pass membrane protein</topology>
    </subcellularLocation>
</comment>
<dbReference type="InterPro" id="IPR020846">
    <property type="entry name" value="MFS_dom"/>
</dbReference>
<dbReference type="PANTHER" id="PTHR23517">
    <property type="entry name" value="RESISTANCE PROTEIN MDTM, PUTATIVE-RELATED-RELATED"/>
    <property type="match status" value="1"/>
</dbReference>
<evidence type="ECO:0000256" key="2">
    <source>
        <dbReference type="ARBA" id="ARBA00022448"/>
    </source>
</evidence>
<feature type="transmembrane region" description="Helical" evidence="7">
    <location>
        <begin position="37"/>
        <end position="57"/>
    </location>
</feature>
<protein>
    <submittedName>
        <fullName evidence="9">MFS transporter</fullName>
    </submittedName>
</protein>
<keyword evidence="3" id="KW-1003">Cell membrane</keyword>
<dbReference type="SUPFAM" id="SSF103473">
    <property type="entry name" value="MFS general substrate transporter"/>
    <property type="match status" value="1"/>
</dbReference>
<dbReference type="PROSITE" id="PS50850">
    <property type="entry name" value="MFS"/>
    <property type="match status" value="1"/>
</dbReference>
<feature type="transmembrane region" description="Helical" evidence="7">
    <location>
        <begin position="69"/>
        <end position="87"/>
    </location>
</feature>
<evidence type="ECO:0000256" key="1">
    <source>
        <dbReference type="ARBA" id="ARBA00004651"/>
    </source>
</evidence>
<keyword evidence="2" id="KW-0813">Transport</keyword>
<dbReference type="InterPro" id="IPR011701">
    <property type="entry name" value="MFS"/>
</dbReference>
<dbReference type="Proteomes" id="UP001501598">
    <property type="component" value="Unassembled WGS sequence"/>
</dbReference>
<dbReference type="Gene3D" id="1.20.1250.20">
    <property type="entry name" value="MFS general substrate transporter like domains"/>
    <property type="match status" value="1"/>
</dbReference>
<dbReference type="InterPro" id="IPR036259">
    <property type="entry name" value="MFS_trans_sf"/>
</dbReference>
<keyword evidence="10" id="KW-1185">Reference proteome</keyword>
<keyword evidence="4 7" id="KW-0812">Transmembrane</keyword>
<feature type="transmembrane region" description="Helical" evidence="7">
    <location>
        <begin position="328"/>
        <end position="350"/>
    </location>
</feature>
<feature type="domain" description="Major facilitator superfamily (MFS) profile" evidence="8">
    <location>
        <begin position="3"/>
        <end position="383"/>
    </location>
</feature>
<reference evidence="10" key="1">
    <citation type="journal article" date="2019" name="Int. J. Syst. Evol. Microbiol.">
        <title>The Global Catalogue of Microorganisms (GCM) 10K type strain sequencing project: providing services to taxonomists for standard genome sequencing and annotation.</title>
        <authorList>
            <consortium name="The Broad Institute Genomics Platform"/>
            <consortium name="The Broad Institute Genome Sequencing Center for Infectious Disease"/>
            <person name="Wu L."/>
            <person name="Ma J."/>
        </authorList>
    </citation>
    <scope>NUCLEOTIDE SEQUENCE [LARGE SCALE GENOMIC DNA]</scope>
    <source>
        <strain evidence="10">JCM 17906</strain>
    </source>
</reference>
<feature type="transmembrane region" description="Helical" evidence="7">
    <location>
        <begin position="207"/>
        <end position="229"/>
    </location>
</feature>
<keyword evidence="5 7" id="KW-1133">Transmembrane helix</keyword>
<feature type="transmembrane region" description="Helical" evidence="7">
    <location>
        <begin position="292"/>
        <end position="316"/>
    </location>
</feature>
<keyword evidence="6 7" id="KW-0472">Membrane</keyword>
<feature type="transmembrane region" description="Helical" evidence="7">
    <location>
        <begin position="266"/>
        <end position="286"/>
    </location>
</feature>
<comment type="caution">
    <text evidence="9">The sequence shown here is derived from an EMBL/GenBank/DDBJ whole genome shotgun (WGS) entry which is preliminary data.</text>
</comment>
<feature type="transmembrane region" description="Helical" evidence="7">
    <location>
        <begin position="160"/>
        <end position="177"/>
    </location>
</feature>
<name>A0ABP8RFY1_9PSEU</name>
<evidence type="ECO:0000256" key="7">
    <source>
        <dbReference type="SAM" id="Phobius"/>
    </source>
</evidence>
<proteinExistence type="predicted"/>
<evidence type="ECO:0000313" key="10">
    <source>
        <dbReference type="Proteomes" id="UP001501598"/>
    </source>
</evidence>
<dbReference type="EMBL" id="BAABGT010000012">
    <property type="protein sequence ID" value="GAA4537682.1"/>
    <property type="molecule type" value="Genomic_DNA"/>
</dbReference>
<evidence type="ECO:0000256" key="4">
    <source>
        <dbReference type="ARBA" id="ARBA00022692"/>
    </source>
</evidence>
<dbReference type="InterPro" id="IPR050171">
    <property type="entry name" value="MFS_Transporters"/>
</dbReference>
<dbReference type="Pfam" id="PF07690">
    <property type="entry name" value="MFS_1"/>
    <property type="match status" value="1"/>
</dbReference>
<evidence type="ECO:0000256" key="5">
    <source>
        <dbReference type="ARBA" id="ARBA00022989"/>
    </source>
</evidence>
<evidence type="ECO:0000256" key="3">
    <source>
        <dbReference type="ARBA" id="ARBA00022475"/>
    </source>
</evidence>
<gene>
    <name evidence="9" type="ORF">GCM10023175_06560</name>
</gene>
<feature type="transmembrane region" description="Helical" evidence="7">
    <location>
        <begin position="93"/>
        <end position="115"/>
    </location>
</feature>
<evidence type="ECO:0000256" key="6">
    <source>
        <dbReference type="ARBA" id="ARBA00023136"/>
    </source>
</evidence>
<feature type="transmembrane region" description="Helical" evidence="7">
    <location>
        <begin position="127"/>
        <end position="148"/>
    </location>
</feature>
<sequence>MGPTAAVAAAFLVTMIGTTLPTPLYPLYAERFGFGGFVVTVVFATYAVGVAAALVLFGGLSDRIGRRPVLAAGLAFALLSSLVFLVPAEWALFVGRFLSGLSAGIFTGTATAAILDLAPGDVKPRAGLVAAAVNILGLGLGPVVAGALAEYALRPLDLSYLVHAAAVVVVAALLWWVPETVTSRGFRIEPLRVGGVPAEVRGTFVRAAIGGFAGFAVLGLFTAVSPSLLGQELGVTNHLAVGLVVFSMLGSSAVGQVLSARVSERIALPVGCAVLAVGAVLIGAAVGAGVLWLLVTGAVVAGAGQGMSFRAGLGAVGAAAPADVRGTVVATFFVVLYVAISMPVVGVGAAAQAVGLVQAGVVFAGLVALLAAVAAVLTLRAARRV</sequence>
<accession>A0ABP8RFY1</accession>
<feature type="transmembrane region" description="Helical" evidence="7">
    <location>
        <begin position="235"/>
        <end position="254"/>
    </location>
</feature>
<dbReference type="PANTHER" id="PTHR23517:SF13">
    <property type="entry name" value="MAJOR FACILITATOR SUPERFAMILY MFS_1"/>
    <property type="match status" value="1"/>
</dbReference>
<organism evidence="9 10">
    <name type="scientific">Pseudonocardia xishanensis</name>
    <dbReference type="NCBI Taxonomy" id="630995"/>
    <lineage>
        <taxon>Bacteria</taxon>
        <taxon>Bacillati</taxon>
        <taxon>Actinomycetota</taxon>
        <taxon>Actinomycetes</taxon>
        <taxon>Pseudonocardiales</taxon>
        <taxon>Pseudonocardiaceae</taxon>
        <taxon>Pseudonocardia</taxon>
    </lineage>
</organism>